<evidence type="ECO:0000256" key="1">
    <source>
        <dbReference type="ARBA" id="ARBA00001971"/>
    </source>
</evidence>
<feature type="transmembrane region" description="Helical" evidence="9">
    <location>
        <begin position="36"/>
        <end position="57"/>
    </location>
</feature>
<keyword evidence="9" id="KW-0472">Membrane</keyword>
<name>A0A8H5HA21_9AGAR</name>
<evidence type="ECO:0000256" key="4">
    <source>
        <dbReference type="ARBA" id="ARBA00022617"/>
    </source>
</evidence>
<dbReference type="InterPro" id="IPR001128">
    <property type="entry name" value="Cyt_P450"/>
</dbReference>
<evidence type="ECO:0000256" key="3">
    <source>
        <dbReference type="ARBA" id="ARBA00010617"/>
    </source>
</evidence>
<evidence type="ECO:0000256" key="7">
    <source>
        <dbReference type="ARBA" id="ARBA00023004"/>
    </source>
</evidence>
<evidence type="ECO:0000256" key="6">
    <source>
        <dbReference type="ARBA" id="ARBA00023002"/>
    </source>
</evidence>
<dbReference type="AlphaFoldDB" id="A0A8H5HA21"/>
<keyword evidence="4" id="KW-0349">Heme</keyword>
<dbReference type="PANTHER" id="PTHR46300">
    <property type="entry name" value="P450, PUTATIVE (EUROFUNG)-RELATED-RELATED"/>
    <property type="match status" value="1"/>
</dbReference>
<keyword evidence="6" id="KW-0560">Oxidoreductase</keyword>
<dbReference type="GO" id="GO:0004497">
    <property type="term" value="F:monooxygenase activity"/>
    <property type="evidence" value="ECO:0007669"/>
    <property type="project" value="UniProtKB-KW"/>
</dbReference>
<dbReference type="EMBL" id="JAACJP010000016">
    <property type="protein sequence ID" value="KAF5379528.1"/>
    <property type="molecule type" value="Genomic_DNA"/>
</dbReference>
<comment type="cofactor">
    <cofactor evidence="1">
        <name>heme</name>
        <dbReference type="ChEBI" id="CHEBI:30413"/>
    </cofactor>
</comment>
<keyword evidence="5" id="KW-0479">Metal-binding</keyword>
<dbReference type="GO" id="GO:0016705">
    <property type="term" value="F:oxidoreductase activity, acting on paired donors, with incorporation or reduction of molecular oxygen"/>
    <property type="evidence" value="ECO:0007669"/>
    <property type="project" value="InterPro"/>
</dbReference>
<organism evidence="10 11">
    <name type="scientific">Tricholomella constricta</name>
    <dbReference type="NCBI Taxonomy" id="117010"/>
    <lineage>
        <taxon>Eukaryota</taxon>
        <taxon>Fungi</taxon>
        <taxon>Dikarya</taxon>
        <taxon>Basidiomycota</taxon>
        <taxon>Agaricomycotina</taxon>
        <taxon>Agaricomycetes</taxon>
        <taxon>Agaricomycetidae</taxon>
        <taxon>Agaricales</taxon>
        <taxon>Tricholomatineae</taxon>
        <taxon>Lyophyllaceae</taxon>
        <taxon>Tricholomella</taxon>
    </lineage>
</organism>
<reference evidence="10 11" key="1">
    <citation type="journal article" date="2020" name="ISME J.">
        <title>Uncovering the hidden diversity of litter-decomposition mechanisms in mushroom-forming fungi.</title>
        <authorList>
            <person name="Floudas D."/>
            <person name="Bentzer J."/>
            <person name="Ahren D."/>
            <person name="Johansson T."/>
            <person name="Persson P."/>
            <person name="Tunlid A."/>
        </authorList>
    </citation>
    <scope>NUCLEOTIDE SEQUENCE [LARGE SCALE GENOMIC DNA]</scope>
    <source>
        <strain evidence="10 11">CBS 661.87</strain>
    </source>
</reference>
<proteinExistence type="inferred from homology"/>
<feature type="transmembrane region" description="Helical" evidence="9">
    <location>
        <begin position="94"/>
        <end position="117"/>
    </location>
</feature>
<dbReference type="Proteomes" id="UP000565441">
    <property type="component" value="Unassembled WGS sequence"/>
</dbReference>
<evidence type="ECO:0008006" key="12">
    <source>
        <dbReference type="Google" id="ProtNLM"/>
    </source>
</evidence>
<dbReference type="InterPro" id="IPR002401">
    <property type="entry name" value="Cyt_P450_E_grp-I"/>
</dbReference>
<evidence type="ECO:0000256" key="8">
    <source>
        <dbReference type="ARBA" id="ARBA00023033"/>
    </source>
</evidence>
<evidence type="ECO:0000313" key="10">
    <source>
        <dbReference type="EMBL" id="KAF5379528.1"/>
    </source>
</evidence>
<dbReference type="GO" id="GO:0005506">
    <property type="term" value="F:iron ion binding"/>
    <property type="evidence" value="ECO:0007669"/>
    <property type="project" value="InterPro"/>
</dbReference>
<evidence type="ECO:0000256" key="9">
    <source>
        <dbReference type="SAM" id="Phobius"/>
    </source>
</evidence>
<evidence type="ECO:0000256" key="5">
    <source>
        <dbReference type="ARBA" id="ARBA00022723"/>
    </source>
</evidence>
<protein>
    <recommendedName>
        <fullName evidence="12">Cytochrome P450</fullName>
    </recommendedName>
</protein>
<evidence type="ECO:0000256" key="2">
    <source>
        <dbReference type="ARBA" id="ARBA00005179"/>
    </source>
</evidence>
<comment type="similarity">
    <text evidence="3">Belongs to the cytochrome P450 family.</text>
</comment>
<dbReference type="InterPro" id="IPR050364">
    <property type="entry name" value="Cytochrome_P450_fung"/>
</dbReference>
<dbReference type="Gene3D" id="1.10.630.10">
    <property type="entry name" value="Cytochrome P450"/>
    <property type="match status" value="1"/>
</dbReference>
<keyword evidence="7" id="KW-0408">Iron</keyword>
<sequence length="418" mass="47669">MTYITSSMISSALCSVMAMAGTSQRFTLDFSYGSTWFPHAIAVFLTFLLHSVMKWLYLRKSMPPGPLGIPWIGNRHELPPVKPWLKFAEWSRQYGPVVSIFLGSTSVIVLGTAQAAWDLLEKRSEFYSSRPRSIICGEILSDGKRGLLRPNDGKWRKWRKILHEGFHYRRAQTYQEIQSLESKVMMRDILQSPENYEKHFQRFAASVITSVTYGQRVDSVDEWIVKENMNESGLSFPVVPPTRITRSNDALIVMSLSIPGKYLVESWPWLLKLPHRLQWFRGPADERRRRDVHFHLYLYDDVKARMKTGSIQDCLASQTISNETQSGMTKLELAYVISSPFGAGIETTTGTLVTFILMKKAQAELDSVIGFDRMPDFGDKERLPYVNAVIKETLRWRPIAALGGVPHAVTADDEYNGM</sequence>
<dbReference type="OrthoDB" id="1055148at2759"/>
<comment type="caution">
    <text evidence="10">The sequence shown here is derived from an EMBL/GenBank/DDBJ whole genome shotgun (WGS) entry which is preliminary data.</text>
</comment>
<accession>A0A8H5HA21</accession>
<keyword evidence="8" id="KW-0503">Monooxygenase</keyword>
<keyword evidence="9" id="KW-1133">Transmembrane helix</keyword>
<evidence type="ECO:0000313" key="11">
    <source>
        <dbReference type="Proteomes" id="UP000565441"/>
    </source>
</evidence>
<dbReference type="Pfam" id="PF00067">
    <property type="entry name" value="p450"/>
    <property type="match status" value="1"/>
</dbReference>
<comment type="pathway">
    <text evidence="2">Secondary metabolite biosynthesis.</text>
</comment>
<dbReference type="InterPro" id="IPR036396">
    <property type="entry name" value="Cyt_P450_sf"/>
</dbReference>
<gene>
    <name evidence="10" type="ORF">D9615_006569</name>
</gene>
<dbReference type="GO" id="GO:0020037">
    <property type="term" value="F:heme binding"/>
    <property type="evidence" value="ECO:0007669"/>
    <property type="project" value="InterPro"/>
</dbReference>
<dbReference type="SUPFAM" id="SSF48264">
    <property type="entry name" value="Cytochrome P450"/>
    <property type="match status" value="1"/>
</dbReference>
<keyword evidence="9" id="KW-0812">Transmembrane</keyword>
<dbReference type="PANTHER" id="PTHR46300:SF4">
    <property type="entry name" value="CYTOCHROME P450 98A3"/>
    <property type="match status" value="1"/>
</dbReference>
<keyword evidence="11" id="KW-1185">Reference proteome</keyword>
<dbReference type="PRINTS" id="PR00463">
    <property type="entry name" value="EP450I"/>
</dbReference>